<comment type="caution">
    <text evidence="5">The sequence shown here is derived from an EMBL/GenBank/DDBJ whole genome shotgun (WGS) entry which is preliminary data.</text>
</comment>
<evidence type="ECO:0000313" key="5">
    <source>
        <dbReference type="EMBL" id="MQY28447.1"/>
    </source>
</evidence>
<keyword evidence="2" id="KW-0238">DNA-binding</keyword>
<proteinExistence type="predicted"/>
<dbReference type="RefSeq" id="WP_153344367.1">
    <property type="nucleotide sequence ID" value="NZ_WEGI01000008.1"/>
</dbReference>
<accession>A0A7K0DSC0</accession>
<keyword evidence="6" id="KW-1185">Reference proteome</keyword>
<dbReference type="CDD" id="cd00090">
    <property type="entry name" value="HTH_ARSR"/>
    <property type="match status" value="1"/>
</dbReference>
<gene>
    <name evidence="5" type="ORF">NRB56_40310</name>
</gene>
<dbReference type="EMBL" id="WEGI01000008">
    <property type="protein sequence ID" value="MQY28447.1"/>
    <property type="molecule type" value="Genomic_DNA"/>
</dbReference>
<dbReference type="Proteomes" id="UP000431401">
    <property type="component" value="Unassembled WGS sequence"/>
</dbReference>
<feature type="domain" description="HTH arsR-type" evidence="4">
    <location>
        <begin position="13"/>
        <end position="106"/>
    </location>
</feature>
<evidence type="ECO:0000256" key="1">
    <source>
        <dbReference type="ARBA" id="ARBA00023015"/>
    </source>
</evidence>
<dbReference type="InterPro" id="IPR001845">
    <property type="entry name" value="HTH_ArsR_DNA-bd_dom"/>
</dbReference>
<evidence type="ECO:0000313" key="6">
    <source>
        <dbReference type="Proteomes" id="UP000431401"/>
    </source>
</evidence>
<dbReference type="InterPro" id="IPR036390">
    <property type="entry name" value="WH_DNA-bd_sf"/>
</dbReference>
<organism evidence="5 6">
    <name type="scientific">Nocardia aurantia</name>
    <dbReference type="NCBI Taxonomy" id="2585199"/>
    <lineage>
        <taxon>Bacteria</taxon>
        <taxon>Bacillati</taxon>
        <taxon>Actinomycetota</taxon>
        <taxon>Actinomycetes</taxon>
        <taxon>Mycobacteriales</taxon>
        <taxon>Nocardiaceae</taxon>
        <taxon>Nocardia</taxon>
    </lineage>
</organism>
<reference evidence="5 6" key="1">
    <citation type="submission" date="2019-10" db="EMBL/GenBank/DDBJ databases">
        <title>Nocardia macrotermitis sp. nov. and Nocardia aurantia sp. nov., isolated from the gut of fungus growing-termite Macrotermes natalensis.</title>
        <authorList>
            <person name="Benndorf R."/>
            <person name="Schwitalla J."/>
            <person name="Martin K."/>
            <person name="De Beer W."/>
            <person name="Kaster A.-K."/>
            <person name="Vollmers J."/>
            <person name="Poulsen M."/>
            <person name="Beemelmanns C."/>
        </authorList>
    </citation>
    <scope>NUCLEOTIDE SEQUENCE [LARGE SCALE GENOMIC DNA]</scope>
    <source>
        <strain evidence="5 6">RB56</strain>
    </source>
</reference>
<dbReference type="OrthoDB" id="4471357at2"/>
<dbReference type="GO" id="GO:0003700">
    <property type="term" value="F:DNA-binding transcription factor activity"/>
    <property type="evidence" value="ECO:0007669"/>
    <property type="project" value="InterPro"/>
</dbReference>
<dbReference type="InterPro" id="IPR036388">
    <property type="entry name" value="WH-like_DNA-bd_sf"/>
</dbReference>
<dbReference type="PROSITE" id="PS50987">
    <property type="entry name" value="HTH_ARSR_2"/>
    <property type="match status" value="1"/>
</dbReference>
<dbReference type="GO" id="GO:0003677">
    <property type="term" value="F:DNA binding"/>
    <property type="evidence" value="ECO:0007669"/>
    <property type="project" value="UniProtKB-KW"/>
</dbReference>
<evidence type="ECO:0000256" key="2">
    <source>
        <dbReference type="ARBA" id="ARBA00023125"/>
    </source>
</evidence>
<keyword evidence="1" id="KW-0805">Transcription regulation</keyword>
<name>A0A7K0DSC0_9NOCA</name>
<dbReference type="SUPFAM" id="SSF46785">
    <property type="entry name" value="Winged helix' DNA-binding domain"/>
    <property type="match status" value="1"/>
</dbReference>
<dbReference type="SMART" id="SM00418">
    <property type="entry name" value="HTH_ARSR"/>
    <property type="match status" value="1"/>
</dbReference>
<dbReference type="InterPro" id="IPR011991">
    <property type="entry name" value="ArsR-like_HTH"/>
</dbReference>
<dbReference type="PANTHER" id="PTHR33154:SF12">
    <property type="entry name" value="TRANSCRIPTIONAL REGULATORY PROTEIN"/>
    <property type="match status" value="1"/>
</dbReference>
<dbReference type="Pfam" id="PF12840">
    <property type="entry name" value="HTH_20"/>
    <property type="match status" value="1"/>
</dbReference>
<dbReference type="Gene3D" id="1.10.10.10">
    <property type="entry name" value="Winged helix-like DNA-binding domain superfamily/Winged helix DNA-binding domain"/>
    <property type="match status" value="1"/>
</dbReference>
<evidence type="ECO:0000259" key="4">
    <source>
        <dbReference type="PROSITE" id="PS50987"/>
    </source>
</evidence>
<evidence type="ECO:0000256" key="3">
    <source>
        <dbReference type="ARBA" id="ARBA00023163"/>
    </source>
</evidence>
<dbReference type="InterPro" id="IPR051081">
    <property type="entry name" value="HTH_MetalResp_TranReg"/>
</dbReference>
<dbReference type="PANTHER" id="PTHR33154">
    <property type="entry name" value="TRANSCRIPTIONAL REGULATOR, ARSR FAMILY"/>
    <property type="match status" value="1"/>
</dbReference>
<sequence length="119" mass="13618">MPRSERSRPQLVHPEPAELDLLDVLHALSDRTRMTIVRTLRAQPERACGTFPVDVAPSTLTHHFRVLREAGVIHQREHGNRRWTSLRATELENRFPGLLDTILDTYERQVTQSFIASAG</sequence>
<protein>
    <recommendedName>
        <fullName evidence="4">HTH arsR-type domain-containing protein</fullName>
    </recommendedName>
</protein>
<keyword evidence="3" id="KW-0804">Transcription</keyword>
<dbReference type="PRINTS" id="PR00778">
    <property type="entry name" value="HTHARSR"/>
</dbReference>
<dbReference type="AlphaFoldDB" id="A0A7K0DSC0"/>